<evidence type="ECO:0000256" key="3">
    <source>
        <dbReference type="ARBA" id="ARBA00022729"/>
    </source>
</evidence>
<gene>
    <name evidence="5" type="primary">modA</name>
    <name evidence="5" type="ORF">ACFOOQ_07755</name>
</gene>
<dbReference type="PANTHER" id="PTHR30632:SF17">
    <property type="entry name" value="MOLYBDATE-BINDING PROTEIN MODA"/>
    <property type="match status" value="1"/>
</dbReference>
<dbReference type="Proteomes" id="UP001595711">
    <property type="component" value="Unassembled WGS sequence"/>
</dbReference>
<dbReference type="NCBIfam" id="NF007958">
    <property type="entry name" value="PRK10677.1"/>
    <property type="match status" value="1"/>
</dbReference>
<dbReference type="RefSeq" id="WP_379724002.1">
    <property type="nucleotide sequence ID" value="NZ_JBHRYJ010000001.1"/>
</dbReference>
<keyword evidence="3 4" id="KW-0732">Signal</keyword>
<keyword evidence="2" id="KW-0479">Metal-binding</keyword>
<dbReference type="Pfam" id="PF13531">
    <property type="entry name" value="SBP_bac_11"/>
    <property type="match status" value="1"/>
</dbReference>
<dbReference type="PIRSF" id="PIRSF004846">
    <property type="entry name" value="ModA"/>
    <property type="match status" value="1"/>
</dbReference>
<dbReference type="InterPro" id="IPR050682">
    <property type="entry name" value="ModA/WtpA"/>
</dbReference>
<evidence type="ECO:0000256" key="2">
    <source>
        <dbReference type="ARBA" id="ARBA00022723"/>
    </source>
</evidence>
<evidence type="ECO:0000256" key="4">
    <source>
        <dbReference type="SAM" id="SignalP"/>
    </source>
</evidence>
<feature type="signal peptide" evidence="4">
    <location>
        <begin position="1"/>
        <end position="26"/>
    </location>
</feature>
<evidence type="ECO:0000313" key="5">
    <source>
        <dbReference type="EMBL" id="MFC3675433.1"/>
    </source>
</evidence>
<dbReference type="NCBIfam" id="TIGR01256">
    <property type="entry name" value="modA"/>
    <property type="match status" value="1"/>
</dbReference>
<name>A0ABV7VGU2_9PROT</name>
<organism evidence="5 6">
    <name type="scientific">Ferrovibrio xuzhouensis</name>
    <dbReference type="NCBI Taxonomy" id="1576914"/>
    <lineage>
        <taxon>Bacteria</taxon>
        <taxon>Pseudomonadati</taxon>
        <taxon>Pseudomonadota</taxon>
        <taxon>Alphaproteobacteria</taxon>
        <taxon>Rhodospirillales</taxon>
        <taxon>Rhodospirillaceae</taxon>
        <taxon>Ferrovibrio</taxon>
    </lineage>
</organism>
<accession>A0ABV7VGU2</accession>
<evidence type="ECO:0000256" key="1">
    <source>
        <dbReference type="ARBA" id="ARBA00009175"/>
    </source>
</evidence>
<keyword evidence="6" id="KW-1185">Reference proteome</keyword>
<comment type="similarity">
    <text evidence="1">Belongs to the bacterial solute-binding protein ModA family.</text>
</comment>
<protein>
    <submittedName>
        <fullName evidence="5">Molybdate ABC transporter substrate-binding protein</fullName>
    </submittedName>
</protein>
<dbReference type="SUPFAM" id="SSF53850">
    <property type="entry name" value="Periplasmic binding protein-like II"/>
    <property type="match status" value="1"/>
</dbReference>
<dbReference type="EMBL" id="JBHRYJ010000001">
    <property type="protein sequence ID" value="MFC3675433.1"/>
    <property type="molecule type" value="Genomic_DNA"/>
</dbReference>
<proteinExistence type="inferred from homology"/>
<dbReference type="InterPro" id="IPR005950">
    <property type="entry name" value="ModA"/>
</dbReference>
<reference evidence="6" key="1">
    <citation type="journal article" date="2019" name="Int. J. Syst. Evol. Microbiol.">
        <title>The Global Catalogue of Microorganisms (GCM) 10K type strain sequencing project: providing services to taxonomists for standard genome sequencing and annotation.</title>
        <authorList>
            <consortium name="The Broad Institute Genomics Platform"/>
            <consortium name="The Broad Institute Genome Sequencing Center for Infectious Disease"/>
            <person name="Wu L."/>
            <person name="Ma J."/>
        </authorList>
    </citation>
    <scope>NUCLEOTIDE SEQUENCE [LARGE SCALE GENOMIC DNA]</scope>
    <source>
        <strain evidence="6">KCTC 42182</strain>
    </source>
</reference>
<dbReference type="PANTHER" id="PTHR30632">
    <property type="entry name" value="MOLYBDATE-BINDING PERIPLASMIC PROTEIN"/>
    <property type="match status" value="1"/>
</dbReference>
<dbReference type="Gene3D" id="3.40.190.10">
    <property type="entry name" value="Periplasmic binding protein-like II"/>
    <property type="match status" value="2"/>
</dbReference>
<comment type="caution">
    <text evidence="5">The sequence shown here is derived from an EMBL/GenBank/DDBJ whole genome shotgun (WGS) entry which is preliminary data.</text>
</comment>
<evidence type="ECO:0000313" key="6">
    <source>
        <dbReference type="Proteomes" id="UP001595711"/>
    </source>
</evidence>
<feature type="chain" id="PRO_5046045060" evidence="4">
    <location>
        <begin position="27"/>
        <end position="265"/>
    </location>
</feature>
<sequence>MRRPASSLAVFALAAALFVAAPAAHAADLLVFAAASLKNALAEVDAGWAGTARGKAAGVKTSFAGSSALARQIEAGAPADLFISADLDWMDYLQKEDLVKTATRGTLLGNAIVLVAPQDGGPASARIADLPALLGKDARLAMADTRAVPAGKYGKAALEHLKLWDGVSGRIAQAENVRAALALVARGEAPFGIVYATDAAAEPKVRVVARFPAGSHPPILYPAAVLAASTNPAAAAYLDYLHGPAAAAIFARNGFTVLPAAPKTN</sequence>